<accession>A0A0E4A0K5</accession>
<gene>
    <name evidence="2" type="ORF">SD10_12840</name>
</gene>
<dbReference type="PATRIC" id="fig|1379870.5.peg.2790"/>
<dbReference type="InterPro" id="IPR036873">
    <property type="entry name" value="Rhodanese-like_dom_sf"/>
</dbReference>
<dbReference type="OrthoDB" id="760650at2"/>
<sequence length="149" mass="16117">MKAKTNFVPLALVAILLSILIGQAGWKKAEPWSPEQLLEPADLAQTINDAKAEKPLIISIGPAATIKGSVGVGPGSEADNLAKLEKLLSKEPKDRAIVIYCGCCPFKNCPNVRPAFTKLNELGFKNHKLLNLAKNLKTDWLDKGYPVAE</sequence>
<evidence type="ECO:0000313" key="2">
    <source>
        <dbReference type="EMBL" id="AKD58498.1"/>
    </source>
</evidence>
<organism evidence="2 3">
    <name type="scientific">Spirosoma radiotolerans</name>
    <dbReference type="NCBI Taxonomy" id="1379870"/>
    <lineage>
        <taxon>Bacteria</taxon>
        <taxon>Pseudomonadati</taxon>
        <taxon>Bacteroidota</taxon>
        <taxon>Cytophagia</taxon>
        <taxon>Cytophagales</taxon>
        <taxon>Cytophagaceae</taxon>
        <taxon>Spirosoma</taxon>
    </lineage>
</organism>
<dbReference type="EMBL" id="CP010429">
    <property type="protein sequence ID" value="AKD58498.1"/>
    <property type="molecule type" value="Genomic_DNA"/>
</dbReference>
<dbReference type="KEGG" id="srd:SD10_12840"/>
<keyword evidence="3" id="KW-1185">Reference proteome</keyword>
<feature type="domain" description="Rhodanese" evidence="1">
    <location>
        <begin position="83"/>
        <end position="149"/>
    </location>
</feature>
<protein>
    <recommendedName>
        <fullName evidence="1">Rhodanese domain-containing protein</fullName>
    </recommendedName>
</protein>
<reference evidence="2 3" key="1">
    <citation type="journal article" date="2014" name="Curr. Microbiol.">
        <title>Spirosoma radiotolerans sp. nov., a gamma-radiation-resistant bacterium isolated from gamma ray-irradiated soil.</title>
        <authorList>
            <person name="Lee J.J."/>
            <person name="Srinivasan S."/>
            <person name="Lim S."/>
            <person name="Joe M."/>
            <person name="Im S."/>
            <person name="Bae S.I."/>
            <person name="Park K.R."/>
            <person name="Han J.H."/>
            <person name="Park S.H."/>
            <person name="Joo B.M."/>
            <person name="Park S.J."/>
            <person name="Kim M.K."/>
        </authorList>
    </citation>
    <scope>NUCLEOTIDE SEQUENCE [LARGE SCALE GENOMIC DNA]</scope>
    <source>
        <strain evidence="2 3">DG5A</strain>
    </source>
</reference>
<dbReference type="InterPro" id="IPR001763">
    <property type="entry name" value="Rhodanese-like_dom"/>
</dbReference>
<evidence type="ECO:0000313" key="3">
    <source>
        <dbReference type="Proteomes" id="UP000033054"/>
    </source>
</evidence>
<dbReference type="HOGENOM" id="CLU_148628_0_0_10"/>
<evidence type="ECO:0000259" key="1">
    <source>
        <dbReference type="PROSITE" id="PS50206"/>
    </source>
</evidence>
<dbReference type="STRING" id="1379870.SD10_12840"/>
<dbReference type="SUPFAM" id="SSF52821">
    <property type="entry name" value="Rhodanese/Cell cycle control phosphatase"/>
    <property type="match status" value="1"/>
</dbReference>
<dbReference type="Proteomes" id="UP000033054">
    <property type="component" value="Chromosome"/>
</dbReference>
<name>A0A0E4A0K5_9BACT</name>
<dbReference type="AlphaFoldDB" id="A0A0E4A0K5"/>
<proteinExistence type="predicted"/>
<dbReference type="PROSITE" id="PS50206">
    <property type="entry name" value="RHODANESE_3"/>
    <property type="match status" value="1"/>
</dbReference>